<dbReference type="PROSITE" id="PS51473">
    <property type="entry name" value="GNK2"/>
    <property type="match status" value="1"/>
</dbReference>
<dbReference type="FunFam" id="3.30.200.20:FF:000924">
    <property type="entry name" value="Uncharacterized protein"/>
    <property type="match status" value="1"/>
</dbReference>
<keyword evidence="11 18" id="KW-1133">Transmembrane helix</keyword>
<comment type="subcellular location">
    <subcellularLocation>
        <location evidence="1">Membrane</location>
        <topology evidence="1">Single-pass membrane protein</topology>
    </subcellularLocation>
</comment>
<evidence type="ECO:0000259" key="20">
    <source>
        <dbReference type="PROSITE" id="PS51473"/>
    </source>
</evidence>
<comment type="caution">
    <text evidence="21">The sequence shown here is derived from an EMBL/GenBank/DDBJ whole genome shotgun (WGS) entry which is preliminary data.</text>
</comment>
<keyword evidence="15" id="KW-0325">Glycoprotein</keyword>
<keyword evidence="7" id="KW-0677">Repeat</keyword>
<keyword evidence="4" id="KW-0808">Transferase</keyword>
<dbReference type="FunFam" id="1.10.510.10:FF:000060">
    <property type="entry name" value="G-type lectin S-receptor-like serine/threonine-protein kinase"/>
    <property type="match status" value="1"/>
</dbReference>
<evidence type="ECO:0000256" key="14">
    <source>
        <dbReference type="ARBA" id="ARBA00023170"/>
    </source>
</evidence>
<evidence type="ECO:0000256" key="12">
    <source>
        <dbReference type="ARBA" id="ARBA00023136"/>
    </source>
</evidence>
<evidence type="ECO:0000256" key="10">
    <source>
        <dbReference type="ARBA" id="ARBA00022840"/>
    </source>
</evidence>
<dbReference type="InterPro" id="IPR000719">
    <property type="entry name" value="Prot_kinase_dom"/>
</dbReference>
<dbReference type="CDD" id="cd23509">
    <property type="entry name" value="Gnk2-like"/>
    <property type="match status" value="1"/>
</dbReference>
<keyword evidence="13" id="KW-1015">Disulfide bond</keyword>
<keyword evidence="6" id="KW-0732">Signal</keyword>
<evidence type="ECO:0000256" key="16">
    <source>
        <dbReference type="ARBA" id="ARBA00047899"/>
    </source>
</evidence>
<feature type="transmembrane region" description="Helical" evidence="18">
    <location>
        <begin position="109"/>
        <end position="132"/>
    </location>
</feature>
<dbReference type="OrthoDB" id="688481at2759"/>
<dbReference type="Proteomes" id="UP001152561">
    <property type="component" value="Unassembled WGS sequence"/>
</dbReference>
<evidence type="ECO:0000256" key="6">
    <source>
        <dbReference type="ARBA" id="ARBA00022729"/>
    </source>
</evidence>
<feature type="domain" description="Protein kinase" evidence="19">
    <location>
        <begin position="153"/>
        <end position="426"/>
    </location>
</feature>
<comment type="catalytic activity">
    <reaction evidence="17">
        <text>L-seryl-[protein] + ATP = O-phospho-L-seryl-[protein] + ADP + H(+)</text>
        <dbReference type="Rhea" id="RHEA:17989"/>
        <dbReference type="Rhea" id="RHEA-COMP:9863"/>
        <dbReference type="Rhea" id="RHEA-COMP:11604"/>
        <dbReference type="ChEBI" id="CHEBI:15378"/>
        <dbReference type="ChEBI" id="CHEBI:29999"/>
        <dbReference type="ChEBI" id="CHEBI:30616"/>
        <dbReference type="ChEBI" id="CHEBI:83421"/>
        <dbReference type="ChEBI" id="CHEBI:456216"/>
        <dbReference type="EC" id="2.7.11.1"/>
    </reaction>
</comment>
<evidence type="ECO:0000259" key="19">
    <source>
        <dbReference type="PROSITE" id="PS50011"/>
    </source>
</evidence>
<dbReference type="Gene3D" id="3.30.430.20">
    <property type="entry name" value="Gnk2 domain, C-X8-C-X2-C motif"/>
    <property type="match status" value="1"/>
</dbReference>
<dbReference type="Pfam" id="PF01657">
    <property type="entry name" value="Stress-antifung"/>
    <property type="match status" value="1"/>
</dbReference>
<dbReference type="PANTHER" id="PTHR27002:SF814">
    <property type="entry name" value="CYSTEINE-RICH RECEPTOR-LIKE PROTEIN KINASE 10"/>
    <property type="match status" value="1"/>
</dbReference>
<accession>A0A9Q1MBA6</accession>
<dbReference type="CDD" id="cd12087">
    <property type="entry name" value="TM_EGFR-like"/>
    <property type="match status" value="1"/>
</dbReference>
<keyword evidence="3" id="KW-0723">Serine/threonine-protein kinase</keyword>
<dbReference type="Pfam" id="PF07714">
    <property type="entry name" value="PK_Tyr_Ser-Thr"/>
    <property type="match status" value="1"/>
</dbReference>
<dbReference type="InterPro" id="IPR002902">
    <property type="entry name" value="GNK2"/>
</dbReference>
<proteinExistence type="predicted"/>
<name>A0A9Q1MBA6_9SOLA</name>
<dbReference type="PROSITE" id="PS00108">
    <property type="entry name" value="PROTEIN_KINASE_ST"/>
    <property type="match status" value="1"/>
</dbReference>
<keyword evidence="22" id="KW-1185">Reference proteome</keyword>
<dbReference type="PROSITE" id="PS50011">
    <property type="entry name" value="PROTEIN_KINASE_DOM"/>
    <property type="match status" value="1"/>
</dbReference>
<gene>
    <name evidence="21" type="ORF">K7X08_024657</name>
</gene>
<dbReference type="InterPro" id="IPR011009">
    <property type="entry name" value="Kinase-like_dom_sf"/>
</dbReference>
<dbReference type="GO" id="GO:0004674">
    <property type="term" value="F:protein serine/threonine kinase activity"/>
    <property type="evidence" value="ECO:0007669"/>
    <property type="project" value="UniProtKB-KW"/>
</dbReference>
<dbReference type="InterPro" id="IPR038408">
    <property type="entry name" value="GNK2_sf"/>
</dbReference>
<evidence type="ECO:0000313" key="22">
    <source>
        <dbReference type="Proteomes" id="UP001152561"/>
    </source>
</evidence>
<dbReference type="Gene3D" id="1.10.510.10">
    <property type="entry name" value="Transferase(Phosphotransferase) domain 1"/>
    <property type="match status" value="1"/>
</dbReference>
<keyword evidence="9" id="KW-0418">Kinase</keyword>
<keyword evidence="5 18" id="KW-0812">Transmembrane</keyword>
<dbReference type="InterPro" id="IPR001245">
    <property type="entry name" value="Ser-Thr/Tyr_kinase_cat_dom"/>
</dbReference>
<evidence type="ECO:0000256" key="15">
    <source>
        <dbReference type="ARBA" id="ARBA00023180"/>
    </source>
</evidence>
<evidence type="ECO:0000256" key="4">
    <source>
        <dbReference type="ARBA" id="ARBA00022679"/>
    </source>
</evidence>
<evidence type="ECO:0000256" key="3">
    <source>
        <dbReference type="ARBA" id="ARBA00022527"/>
    </source>
</evidence>
<evidence type="ECO:0000256" key="2">
    <source>
        <dbReference type="ARBA" id="ARBA00012513"/>
    </source>
</evidence>
<keyword evidence="12 18" id="KW-0472">Membrane</keyword>
<dbReference type="GO" id="GO:0005886">
    <property type="term" value="C:plasma membrane"/>
    <property type="evidence" value="ECO:0007669"/>
    <property type="project" value="TreeGrafter"/>
</dbReference>
<sequence>MFDNLTTQATSVYPNLKYAANSDEITQFQKLYGMVQCLPDLSAADCHTCLNSARTGSTTAIDHPGERRQRHSLRRVTIDNASLACYKPTGNKSQIEDIPISRNTSKAKLISIIIGVIALLAVVLAGSSFYLVKRRRRTEKDGNEKSQDIQLLNMIGETLGEDFWNDDFRSEKRARSKEFPVVRLDLIRAATENFSEENKLEKGTLANGIAIAIKRLSRTSGQGLKEFKNEAVLIARLQHRNLVRLLGCCLEGNEALLIYEFMPNKSLDFFLFDSRENKILDWKQRLHIIKGIARGLLYLHEDSRLRIIHRDLKASNVLLDKDMNPKISDFGMAKIFSENQCEANTNRVVGTYGYMVPEYAMEGLFSTKSDVFSFGVLILGIVSGRKNNGYVSEHGQSLLNFAWKLWREGHGLLLMDPLLIAVLCGS</sequence>
<dbReference type="SMART" id="SM00220">
    <property type="entry name" value="S_TKc"/>
    <property type="match status" value="1"/>
</dbReference>
<comment type="catalytic activity">
    <reaction evidence="16">
        <text>L-threonyl-[protein] + ATP = O-phospho-L-threonyl-[protein] + ADP + H(+)</text>
        <dbReference type="Rhea" id="RHEA:46608"/>
        <dbReference type="Rhea" id="RHEA-COMP:11060"/>
        <dbReference type="Rhea" id="RHEA-COMP:11605"/>
        <dbReference type="ChEBI" id="CHEBI:15378"/>
        <dbReference type="ChEBI" id="CHEBI:30013"/>
        <dbReference type="ChEBI" id="CHEBI:30616"/>
        <dbReference type="ChEBI" id="CHEBI:61977"/>
        <dbReference type="ChEBI" id="CHEBI:456216"/>
        <dbReference type="EC" id="2.7.11.1"/>
    </reaction>
</comment>
<evidence type="ECO:0000256" key="5">
    <source>
        <dbReference type="ARBA" id="ARBA00022692"/>
    </source>
</evidence>
<evidence type="ECO:0000313" key="21">
    <source>
        <dbReference type="EMBL" id="KAJ8553979.1"/>
    </source>
</evidence>
<dbReference type="SUPFAM" id="SSF56112">
    <property type="entry name" value="Protein kinase-like (PK-like)"/>
    <property type="match status" value="1"/>
</dbReference>
<dbReference type="AlphaFoldDB" id="A0A9Q1MBA6"/>
<evidence type="ECO:0000256" key="9">
    <source>
        <dbReference type="ARBA" id="ARBA00022777"/>
    </source>
</evidence>
<evidence type="ECO:0000256" key="1">
    <source>
        <dbReference type="ARBA" id="ARBA00004167"/>
    </source>
</evidence>
<evidence type="ECO:0000256" key="11">
    <source>
        <dbReference type="ARBA" id="ARBA00022989"/>
    </source>
</evidence>
<dbReference type="EC" id="2.7.11.1" evidence="2"/>
<evidence type="ECO:0000256" key="7">
    <source>
        <dbReference type="ARBA" id="ARBA00022737"/>
    </source>
</evidence>
<dbReference type="Gene3D" id="3.30.200.20">
    <property type="entry name" value="Phosphorylase Kinase, domain 1"/>
    <property type="match status" value="1"/>
</dbReference>
<dbReference type="EMBL" id="JAJAGQ010000009">
    <property type="protein sequence ID" value="KAJ8553979.1"/>
    <property type="molecule type" value="Genomic_DNA"/>
</dbReference>
<organism evidence="21 22">
    <name type="scientific">Anisodus acutangulus</name>
    <dbReference type="NCBI Taxonomy" id="402998"/>
    <lineage>
        <taxon>Eukaryota</taxon>
        <taxon>Viridiplantae</taxon>
        <taxon>Streptophyta</taxon>
        <taxon>Embryophyta</taxon>
        <taxon>Tracheophyta</taxon>
        <taxon>Spermatophyta</taxon>
        <taxon>Magnoliopsida</taxon>
        <taxon>eudicotyledons</taxon>
        <taxon>Gunneridae</taxon>
        <taxon>Pentapetalae</taxon>
        <taxon>asterids</taxon>
        <taxon>lamiids</taxon>
        <taxon>Solanales</taxon>
        <taxon>Solanaceae</taxon>
        <taxon>Solanoideae</taxon>
        <taxon>Hyoscyameae</taxon>
        <taxon>Anisodus</taxon>
    </lineage>
</organism>
<evidence type="ECO:0000256" key="17">
    <source>
        <dbReference type="ARBA" id="ARBA00048679"/>
    </source>
</evidence>
<evidence type="ECO:0000256" key="13">
    <source>
        <dbReference type="ARBA" id="ARBA00023157"/>
    </source>
</evidence>
<keyword evidence="8" id="KW-0547">Nucleotide-binding</keyword>
<dbReference type="GO" id="GO:0005524">
    <property type="term" value="F:ATP binding"/>
    <property type="evidence" value="ECO:0007669"/>
    <property type="project" value="UniProtKB-KW"/>
</dbReference>
<protein>
    <recommendedName>
        <fullName evidence="2">non-specific serine/threonine protein kinase</fullName>
        <ecNumber evidence="2">2.7.11.1</ecNumber>
    </recommendedName>
</protein>
<feature type="domain" description="Gnk2-homologous" evidence="20">
    <location>
        <begin position="1"/>
        <end position="83"/>
    </location>
</feature>
<dbReference type="InterPro" id="IPR008271">
    <property type="entry name" value="Ser/Thr_kinase_AS"/>
</dbReference>
<keyword evidence="10" id="KW-0067">ATP-binding</keyword>
<keyword evidence="14" id="KW-0675">Receptor</keyword>
<reference evidence="22" key="1">
    <citation type="journal article" date="2023" name="Proc. Natl. Acad. Sci. U.S.A.">
        <title>Genomic and structural basis for evolution of tropane alkaloid biosynthesis.</title>
        <authorList>
            <person name="Wanga Y.-J."/>
            <person name="Taina T."/>
            <person name="Yua J.-Y."/>
            <person name="Lia J."/>
            <person name="Xua B."/>
            <person name="Chenc J."/>
            <person name="D'Auriad J.C."/>
            <person name="Huanga J.-P."/>
            <person name="Huanga S.-X."/>
        </authorList>
    </citation>
    <scope>NUCLEOTIDE SEQUENCE [LARGE SCALE GENOMIC DNA]</scope>
    <source>
        <strain evidence="22">cv. KIB-2019</strain>
    </source>
</reference>
<evidence type="ECO:0000256" key="18">
    <source>
        <dbReference type="SAM" id="Phobius"/>
    </source>
</evidence>
<dbReference type="PANTHER" id="PTHR27002">
    <property type="entry name" value="RECEPTOR-LIKE SERINE/THREONINE-PROTEIN KINASE SD1-8"/>
    <property type="match status" value="1"/>
</dbReference>
<evidence type="ECO:0000256" key="8">
    <source>
        <dbReference type="ARBA" id="ARBA00022741"/>
    </source>
</evidence>